<protein>
    <recommendedName>
        <fullName evidence="3">DUF4375 domain-containing protein</fullName>
    </recommendedName>
</protein>
<organism evidence="1 2">
    <name type="scientific">Lacihabitans lacunae</name>
    <dbReference type="NCBI Taxonomy" id="1028214"/>
    <lineage>
        <taxon>Bacteria</taxon>
        <taxon>Pseudomonadati</taxon>
        <taxon>Bacteroidota</taxon>
        <taxon>Cytophagia</taxon>
        <taxon>Cytophagales</taxon>
        <taxon>Leadbetterellaceae</taxon>
        <taxon>Lacihabitans</taxon>
    </lineage>
</organism>
<proteinExistence type="predicted"/>
<comment type="caution">
    <text evidence="1">The sequence shown here is derived from an EMBL/GenBank/DDBJ whole genome shotgun (WGS) entry which is preliminary data.</text>
</comment>
<sequence length="186" mass="21804">MKTPLVFKISLILVFALRLLKLNKKEKAQRIKKQCIDLSQLPDLKAHNNEIEGDAFLRIKLFFRKEIKEKVTESQSNYLYFLAYILLKYKEKGSYFKLFWHASDVVPAIYQSLVLLGLEQERKLFEMALKEISEVDFNKILNGKTAQIDPEAFLPDPIKNEGILKELDKTFNLKKYCEAVIAYEKH</sequence>
<accession>A0ABV7YPN8</accession>
<dbReference type="RefSeq" id="WP_379833794.1">
    <property type="nucleotide sequence ID" value="NZ_JBHRYQ010000001.1"/>
</dbReference>
<gene>
    <name evidence="1" type="ORF">ACFOOI_00640</name>
</gene>
<evidence type="ECO:0008006" key="3">
    <source>
        <dbReference type="Google" id="ProtNLM"/>
    </source>
</evidence>
<keyword evidence="2" id="KW-1185">Reference proteome</keyword>
<name>A0ABV7YPN8_9BACT</name>
<dbReference type="Proteomes" id="UP001595616">
    <property type="component" value="Unassembled WGS sequence"/>
</dbReference>
<reference evidence="2" key="1">
    <citation type="journal article" date="2019" name="Int. J. Syst. Evol. Microbiol.">
        <title>The Global Catalogue of Microorganisms (GCM) 10K type strain sequencing project: providing services to taxonomists for standard genome sequencing and annotation.</title>
        <authorList>
            <consortium name="The Broad Institute Genomics Platform"/>
            <consortium name="The Broad Institute Genome Sequencing Center for Infectious Disease"/>
            <person name="Wu L."/>
            <person name="Ma J."/>
        </authorList>
    </citation>
    <scope>NUCLEOTIDE SEQUENCE [LARGE SCALE GENOMIC DNA]</scope>
    <source>
        <strain evidence="2">CECT 7956</strain>
    </source>
</reference>
<evidence type="ECO:0000313" key="2">
    <source>
        <dbReference type="Proteomes" id="UP001595616"/>
    </source>
</evidence>
<dbReference type="EMBL" id="JBHRYQ010000001">
    <property type="protein sequence ID" value="MFC3809144.1"/>
    <property type="molecule type" value="Genomic_DNA"/>
</dbReference>
<evidence type="ECO:0000313" key="1">
    <source>
        <dbReference type="EMBL" id="MFC3809144.1"/>
    </source>
</evidence>